<dbReference type="AlphaFoldDB" id="A0A7G9YNE9"/>
<feature type="domain" description="Zinc finger DksA/TraR C4-type" evidence="4">
    <location>
        <begin position="171"/>
        <end position="198"/>
    </location>
</feature>
<evidence type="ECO:0008006" key="7">
    <source>
        <dbReference type="Google" id="ProtNLM"/>
    </source>
</evidence>
<sequence>MKPNATESILEKAIRFHGHQCPGLAMGIRVSLVALRELGKPARDEEMVAIVENNSCGIDAIQMLTGCTFGKGNLIFNDFGKYVYTFMNRENQKAIRISIKKESGEMNKEHLDLFAKVKEKTATQDEIDEFKRMHIKKSNEIMNIPEDDLLTIEEVNPTPVPMAPLHESVDCVRCGESAMETRIRLLNGEPHCIPCFEELTT</sequence>
<dbReference type="EMBL" id="MT631382">
    <property type="protein sequence ID" value="QNO49533.1"/>
    <property type="molecule type" value="Genomic_DNA"/>
</dbReference>
<keyword evidence="2" id="KW-0863">Zinc-finger</keyword>
<dbReference type="PANTHER" id="PTHR39418:SF1">
    <property type="entry name" value="DEHYDROGENASE"/>
    <property type="match status" value="1"/>
</dbReference>
<dbReference type="Gene3D" id="3.30.1330.130">
    <property type="match status" value="1"/>
</dbReference>
<name>A0A7G9YNE9_9EURY</name>
<dbReference type="InterPro" id="IPR000962">
    <property type="entry name" value="Znf_DskA_TraR"/>
</dbReference>
<dbReference type="InterPro" id="IPR026328">
    <property type="entry name" value="FmdE"/>
</dbReference>
<protein>
    <recommendedName>
        <fullName evidence="7">Formylmethanofuran dehydrogenase subunit E domain-containing protein</fullName>
    </recommendedName>
</protein>
<evidence type="ECO:0000256" key="2">
    <source>
        <dbReference type="ARBA" id="ARBA00022771"/>
    </source>
</evidence>
<dbReference type="Pfam" id="PF01258">
    <property type="entry name" value="zf-dskA_traR"/>
    <property type="match status" value="1"/>
</dbReference>
<organism evidence="6">
    <name type="scientific">Candidatus Methanogaster sp. ANME-2c ERB4</name>
    <dbReference type="NCBI Taxonomy" id="2759911"/>
    <lineage>
        <taxon>Archaea</taxon>
        <taxon>Methanobacteriati</taxon>
        <taxon>Methanobacteriota</taxon>
        <taxon>Stenosarchaea group</taxon>
        <taxon>Methanomicrobia</taxon>
        <taxon>Methanosarcinales</taxon>
        <taxon>ANME-2 cluster</taxon>
        <taxon>Candidatus Methanogasteraceae</taxon>
        <taxon>Candidatus Methanogaster</taxon>
    </lineage>
</organism>
<dbReference type="SUPFAM" id="SSF143555">
    <property type="entry name" value="FwdE-like"/>
    <property type="match status" value="1"/>
</dbReference>
<dbReference type="GO" id="GO:0008270">
    <property type="term" value="F:zinc ion binding"/>
    <property type="evidence" value="ECO:0007669"/>
    <property type="project" value="UniProtKB-KW"/>
</dbReference>
<dbReference type="Pfam" id="PF02663">
    <property type="entry name" value="FmdE"/>
    <property type="match status" value="1"/>
</dbReference>
<evidence type="ECO:0000256" key="3">
    <source>
        <dbReference type="ARBA" id="ARBA00022833"/>
    </source>
</evidence>
<accession>A0A7G9YNE9</accession>
<evidence type="ECO:0000256" key="1">
    <source>
        <dbReference type="ARBA" id="ARBA00022723"/>
    </source>
</evidence>
<reference evidence="6" key="1">
    <citation type="submission" date="2020-06" db="EMBL/GenBank/DDBJ databases">
        <title>Unique genomic features of the anaerobic methanotrophic archaea.</title>
        <authorList>
            <person name="Chadwick G.L."/>
            <person name="Skennerton C.T."/>
            <person name="Laso-Perez R."/>
            <person name="Leu A.O."/>
            <person name="Speth D.R."/>
            <person name="Yu H."/>
            <person name="Morgan-Lang C."/>
            <person name="Hatzenpichler R."/>
            <person name="Goudeau D."/>
            <person name="Malmstrom R."/>
            <person name="Brazelton W.J."/>
            <person name="Woyke T."/>
            <person name="Hallam S.J."/>
            <person name="Tyson G.W."/>
            <person name="Wegener G."/>
            <person name="Boetius A."/>
            <person name="Orphan V."/>
        </authorList>
    </citation>
    <scope>NUCLEOTIDE SEQUENCE</scope>
</reference>
<gene>
    <name evidence="6" type="ORF">HIGBABBE_00006</name>
</gene>
<dbReference type="InterPro" id="IPR053194">
    <property type="entry name" value="tRNA_methyltr_O"/>
</dbReference>
<dbReference type="PIRSF" id="PIRSF006578">
    <property type="entry name" value="FwdE"/>
    <property type="match status" value="1"/>
</dbReference>
<keyword evidence="3" id="KW-0862">Zinc</keyword>
<keyword evidence="1" id="KW-0479">Metal-binding</keyword>
<evidence type="ECO:0000259" key="5">
    <source>
        <dbReference type="Pfam" id="PF02663"/>
    </source>
</evidence>
<evidence type="ECO:0000313" key="6">
    <source>
        <dbReference type="EMBL" id="QNO49533.1"/>
    </source>
</evidence>
<feature type="domain" description="Formylmethanofuran dehydrogenase subunit E" evidence="5">
    <location>
        <begin position="16"/>
        <end position="150"/>
    </location>
</feature>
<evidence type="ECO:0000259" key="4">
    <source>
        <dbReference type="Pfam" id="PF01258"/>
    </source>
</evidence>
<dbReference type="PANTHER" id="PTHR39418">
    <property type="entry name" value="DEHYDROGENASE-RELATED"/>
    <property type="match status" value="1"/>
</dbReference>
<proteinExistence type="predicted"/>
<dbReference type="InterPro" id="IPR003814">
    <property type="entry name" value="FmdEsu_dom"/>
</dbReference>